<evidence type="ECO:0000313" key="2">
    <source>
        <dbReference type="Proteomes" id="UP001279734"/>
    </source>
</evidence>
<name>A0AAD3THI6_NEPGR</name>
<dbReference type="Proteomes" id="UP001279734">
    <property type="component" value="Unassembled WGS sequence"/>
</dbReference>
<reference evidence="1" key="1">
    <citation type="submission" date="2023-05" db="EMBL/GenBank/DDBJ databases">
        <title>Nepenthes gracilis genome sequencing.</title>
        <authorList>
            <person name="Fukushima K."/>
        </authorList>
    </citation>
    <scope>NUCLEOTIDE SEQUENCE</scope>
    <source>
        <strain evidence="1">SING2019-196</strain>
    </source>
</reference>
<dbReference type="EMBL" id="BSYO01000037">
    <property type="protein sequence ID" value="GMH30020.1"/>
    <property type="molecule type" value="Genomic_DNA"/>
</dbReference>
<organism evidence="1 2">
    <name type="scientific">Nepenthes gracilis</name>
    <name type="common">Slender pitcher plant</name>
    <dbReference type="NCBI Taxonomy" id="150966"/>
    <lineage>
        <taxon>Eukaryota</taxon>
        <taxon>Viridiplantae</taxon>
        <taxon>Streptophyta</taxon>
        <taxon>Embryophyta</taxon>
        <taxon>Tracheophyta</taxon>
        <taxon>Spermatophyta</taxon>
        <taxon>Magnoliopsida</taxon>
        <taxon>eudicotyledons</taxon>
        <taxon>Gunneridae</taxon>
        <taxon>Pentapetalae</taxon>
        <taxon>Caryophyllales</taxon>
        <taxon>Nepenthaceae</taxon>
        <taxon>Nepenthes</taxon>
    </lineage>
</organism>
<dbReference type="AlphaFoldDB" id="A0AAD3THI6"/>
<sequence length="117" mass="12577">MFARTVSSSIYFPDAGRIGTSNPLFCSPAGFPISKLGGASLLSSRSLLKFAQRRRGDGAVVSALEESGSMMPVTGIVFQPFEEVKNDSFVVPMAPRVSLARQRYSADCEAAINEQIK</sequence>
<dbReference type="Gene3D" id="1.20.1260.10">
    <property type="match status" value="1"/>
</dbReference>
<protein>
    <submittedName>
        <fullName evidence="1">Uncharacterized protein</fullName>
    </submittedName>
</protein>
<proteinExistence type="predicted"/>
<keyword evidence="2" id="KW-1185">Reference proteome</keyword>
<gene>
    <name evidence="1" type="ORF">Nepgr_031863</name>
</gene>
<evidence type="ECO:0000313" key="1">
    <source>
        <dbReference type="EMBL" id="GMH30020.1"/>
    </source>
</evidence>
<comment type="caution">
    <text evidence="1">The sequence shown here is derived from an EMBL/GenBank/DDBJ whole genome shotgun (WGS) entry which is preliminary data.</text>
</comment>
<dbReference type="InterPro" id="IPR012347">
    <property type="entry name" value="Ferritin-like"/>
</dbReference>
<accession>A0AAD3THI6</accession>